<name>A0A7J7WLL3_PIPKU</name>
<dbReference type="Proteomes" id="UP000558488">
    <property type="component" value="Unassembled WGS sequence"/>
</dbReference>
<keyword evidence="2" id="KW-1185">Reference proteome</keyword>
<sequence>MHGGGGGGGARNLSSVRGQRMIPNLMHHFSSVGKRPVQTIAATWCLLFYRGLGRDLEWHPHVNVSIPRCFGRRRLCVRGLSPSSVAAFPFPWDRDHSLVSGRRWPCLGVQGAAGRFLTASL</sequence>
<protein>
    <submittedName>
        <fullName evidence="1">Uncharacterized protein</fullName>
    </submittedName>
</protein>
<evidence type="ECO:0000313" key="1">
    <source>
        <dbReference type="EMBL" id="KAF6338262.1"/>
    </source>
</evidence>
<dbReference type="EMBL" id="JACAGB010000010">
    <property type="protein sequence ID" value="KAF6338262.1"/>
    <property type="molecule type" value="Genomic_DNA"/>
</dbReference>
<dbReference type="AlphaFoldDB" id="A0A7J7WLL3"/>
<reference evidence="1 2" key="1">
    <citation type="journal article" date="2020" name="Nature">
        <title>Six reference-quality genomes reveal evolution of bat adaptations.</title>
        <authorList>
            <person name="Jebb D."/>
            <person name="Huang Z."/>
            <person name="Pippel M."/>
            <person name="Hughes G.M."/>
            <person name="Lavrichenko K."/>
            <person name="Devanna P."/>
            <person name="Winkler S."/>
            <person name="Jermiin L.S."/>
            <person name="Skirmuntt E.C."/>
            <person name="Katzourakis A."/>
            <person name="Burkitt-Gray L."/>
            <person name="Ray D.A."/>
            <person name="Sullivan K.A.M."/>
            <person name="Roscito J.G."/>
            <person name="Kirilenko B.M."/>
            <person name="Davalos L.M."/>
            <person name="Corthals A.P."/>
            <person name="Power M.L."/>
            <person name="Jones G."/>
            <person name="Ransome R.D."/>
            <person name="Dechmann D.K.N."/>
            <person name="Locatelli A.G."/>
            <person name="Puechmaille S.J."/>
            <person name="Fedrigo O."/>
            <person name="Jarvis E.D."/>
            <person name="Hiller M."/>
            <person name="Vernes S.C."/>
            <person name="Myers E.W."/>
            <person name="Teeling E.C."/>
        </authorList>
    </citation>
    <scope>NUCLEOTIDE SEQUENCE [LARGE SCALE GENOMIC DNA]</scope>
    <source>
        <strain evidence="1">MPipKuh1</strain>
        <tissue evidence="1">Flight muscle</tissue>
    </source>
</reference>
<evidence type="ECO:0000313" key="2">
    <source>
        <dbReference type="Proteomes" id="UP000558488"/>
    </source>
</evidence>
<gene>
    <name evidence="1" type="ORF">mPipKuh1_007984</name>
</gene>
<proteinExistence type="predicted"/>
<organism evidence="1 2">
    <name type="scientific">Pipistrellus kuhlii</name>
    <name type="common">Kuhl's pipistrelle</name>
    <dbReference type="NCBI Taxonomy" id="59472"/>
    <lineage>
        <taxon>Eukaryota</taxon>
        <taxon>Metazoa</taxon>
        <taxon>Chordata</taxon>
        <taxon>Craniata</taxon>
        <taxon>Vertebrata</taxon>
        <taxon>Euteleostomi</taxon>
        <taxon>Mammalia</taxon>
        <taxon>Eutheria</taxon>
        <taxon>Laurasiatheria</taxon>
        <taxon>Chiroptera</taxon>
        <taxon>Yangochiroptera</taxon>
        <taxon>Vespertilionidae</taxon>
        <taxon>Pipistrellus</taxon>
    </lineage>
</organism>
<accession>A0A7J7WLL3</accession>
<comment type="caution">
    <text evidence="1">The sequence shown here is derived from an EMBL/GenBank/DDBJ whole genome shotgun (WGS) entry which is preliminary data.</text>
</comment>